<evidence type="ECO:0000256" key="2">
    <source>
        <dbReference type="PROSITE-ProRule" id="PRU00335"/>
    </source>
</evidence>
<dbReference type="EMBL" id="JBHUKU010000005">
    <property type="protein sequence ID" value="MFD2459105.1"/>
    <property type="molecule type" value="Genomic_DNA"/>
</dbReference>
<feature type="DNA-binding region" description="H-T-H motif" evidence="2">
    <location>
        <begin position="28"/>
        <end position="47"/>
    </location>
</feature>
<dbReference type="Proteomes" id="UP001597419">
    <property type="component" value="Unassembled WGS sequence"/>
</dbReference>
<comment type="caution">
    <text evidence="4">The sequence shown here is derived from an EMBL/GenBank/DDBJ whole genome shotgun (WGS) entry which is preliminary data.</text>
</comment>
<evidence type="ECO:0000313" key="4">
    <source>
        <dbReference type="EMBL" id="MFD2459105.1"/>
    </source>
</evidence>
<organism evidence="4 5">
    <name type="scientific">Amycolatopsis samaneae</name>
    <dbReference type="NCBI Taxonomy" id="664691"/>
    <lineage>
        <taxon>Bacteria</taxon>
        <taxon>Bacillati</taxon>
        <taxon>Actinomycetota</taxon>
        <taxon>Actinomycetes</taxon>
        <taxon>Pseudonocardiales</taxon>
        <taxon>Pseudonocardiaceae</taxon>
        <taxon>Amycolatopsis</taxon>
    </lineage>
</organism>
<dbReference type="SUPFAM" id="SSF46689">
    <property type="entry name" value="Homeodomain-like"/>
    <property type="match status" value="1"/>
</dbReference>
<dbReference type="InterPro" id="IPR041583">
    <property type="entry name" value="TetR_C_31"/>
</dbReference>
<dbReference type="Pfam" id="PF17940">
    <property type="entry name" value="TetR_C_31"/>
    <property type="match status" value="1"/>
</dbReference>
<feature type="domain" description="HTH tetR-type" evidence="3">
    <location>
        <begin position="5"/>
        <end position="65"/>
    </location>
</feature>
<gene>
    <name evidence="4" type="ORF">ACFSYJ_10845</name>
</gene>
<dbReference type="RefSeq" id="WP_345406172.1">
    <property type="nucleotide sequence ID" value="NZ_BAABHG010000019.1"/>
</dbReference>
<reference evidence="5" key="1">
    <citation type="journal article" date="2019" name="Int. J. Syst. Evol. Microbiol.">
        <title>The Global Catalogue of Microorganisms (GCM) 10K type strain sequencing project: providing services to taxonomists for standard genome sequencing and annotation.</title>
        <authorList>
            <consortium name="The Broad Institute Genomics Platform"/>
            <consortium name="The Broad Institute Genome Sequencing Center for Infectious Disease"/>
            <person name="Wu L."/>
            <person name="Ma J."/>
        </authorList>
    </citation>
    <scope>NUCLEOTIDE SEQUENCE [LARGE SCALE GENOMIC DNA]</scope>
    <source>
        <strain evidence="5">CGMCC 4.7643</strain>
    </source>
</reference>
<name>A0ABW5GGI4_9PSEU</name>
<accession>A0ABW5GGI4</accession>
<dbReference type="Gene3D" id="1.10.357.10">
    <property type="entry name" value="Tetracycline Repressor, domain 2"/>
    <property type="match status" value="1"/>
</dbReference>
<dbReference type="Pfam" id="PF00440">
    <property type="entry name" value="TetR_N"/>
    <property type="match status" value="1"/>
</dbReference>
<keyword evidence="5" id="KW-1185">Reference proteome</keyword>
<dbReference type="InterPro" id="IPR001647">
    <property type="entry name" value="HTH_TetR"/>
</dbReference>
<dbReference type="InterPro" id="IPR009057">
    <property type="entry name" value="Homeodomain-like_sf"/>
</dbReference>
<proteinExistence type="predicted"/>
<evidence type="ECO:0000256" key="1">
    <source>
        <dbReference type="ARBA" id="ARBA00023125"/>
    </source>
</evidence>
<keyword evidence="1 2" id="KW-0238">DNA-binding</keyword>
<protein>
    <submittedName>
        <fullName evidence="4">TetR/AcrR family transcriptional regulator</fullName>
    </submittedName>
</protein>
<evidence type="ECO:0000313" key="5">
    <source>
        <dbReference type="Proteomes" id="UP001597419"/>
    </source>
</evidence>
<evidence type="ECO:0000259" key="3">
    <source>
        <dbReference type="PROSITE" id="PS50977"/>
    </source>
</evidence>
<dbReference type="PROSITE" id="PS50977">
    <property type="entry name" value="HTH_TETR_2"/>
    <property type="match status" value="1"/>
</dbReference>
<sequence>MRQNSERRTALTDAAVAVLARDGARGLTYRAVDIEADVPPGTTSNYFRNRDQLLGAAGERVHERLSAPAEVMANPRAEAPSEPRLRELLGALADRLTADRTVYLALLELRLEATRRPDLARALTRTVREGFDLSVEFHESAGLPGGRDAVLMLYLALTGLTVERLTLPGAFADISDSDVVDMLVEHTFRR</sequence>